<evidence type="ECO:0000259" key="1">
    <source>
        <dbReference type="Pfam" id="PF13474"/>
    </source>
</evidence>
<proteinExistence type="predicted"/>
<reference evidence="2 3" key="1">
    <citation type="submission" date="2016-10" db="EMBL/GenBank/DDBJ databases">
        <authorList>
            <person name="de Groot N.N."/>
        </authorList>
    </citation>
    <scope>NUCLEOTIDE SEQUENCE [LARGE SCALE GENOMIC DNA]</scope>
    <source>
        <strain evidence="2 3">CGMCC 4.3510</strain>
    </source>
</reference>
<protein>
    <submittedName>
        <fullName evidence="2">SnoaL-like domain-containing protein</fullName>
    </submittedName>
</protein>
<sequence length="87" mass="9744">MHTIGSFPLEVTLAKFLQLLEASEPADIQIESHPSGFVRNNVAWVTDLPRFRMPSGETRRGRQTIVMIELHGAWKVVHSHLSRGVVG</sequence>
<evidence type="ECO:0000313" key="3">
    <source>
        <dbReference type="Proteomes" id="UP000199323"/>
    </source>
</evidence>
<organism evidence="2 3">
    <name type="scientific">Actinacidiphila alni</name>
    <dbReference type="NCBI Taxonomy" id="380248"/>
    <lineage>
        <taxon>Bacteria</taxon>
        <taxon>Bacillati</taxon>
        <taxon>Actinomycetota</taxon>
        <taxon>Actinomycetes</taxon>
        <taxon>Kitasatosporales</taxon>
        <taxon>Streptomycetaceae</taxon>
        <taxon>Actinacidiphila</taxon>
    </lineage>
</organism>
<dbReference type="EMBL" id="FONG01000027">
    <property type="protein sequence ID" value="SFF75790.1"/>
    <property type="molecule type" value="Genomic_DNA"/>
</dbReference>
<name>A0A1I2LBD5_9ACTN</name>
<dbReference type="AlphaFoldDB" id="A0A1I2LBD5"/>
<feature type="domain" description="SnoaL-like" evidence="1">
    <location>
        <begin position="39"/>
        <end position="82"/>
    </location>
</feature>
<dbReference type="Gene3D" id="3.10.450.50">
    <property type="match status" value="1"/>
</dbReference>
<dbReference type="SUPFAM" id="SSF54427">
    <property type="entry name" value="NTF2-like"/>
    <property type="match status" value="1"/>
</dbReference>
<evidence type="ECO:0000313" key="2">
    <source>
        <dbReference type="EMBL" id="SFF75790.1"/>
    </source>
</evidence>
<dbReference type="InterPro" id="IPR037401">
    <property type="entry name" value="SnoaL-like"/>
</dbReference>
<keyword evidence="3" id="KW-1185">Reference proteome</keyword>
<accession>A0A1I2LBD5</accession>
<gene>
    <name evidence="2" type="ORF">SAMN05216251_12790</name>
</gene>
<dbReference type="Pfam" id="PF13474">
    <property type="entry name" value="SnoaL_3"/>
    <property type="match status" value="1"/>
</dbReference>
<dbReference type="Proteomes" id="UP000199323">
    <property type="component" value="Unassembled WGS sequence"/>
</dbReference>
<dbReference type="InterPro" id="IPR032710">
    <property type="entry name" value="NTF2-like_dom_sf"/>
</dbReference>